<keyword evidence="4 9" id="KW-0808">Transferase</keyword>
<accession>A0AAF0DVN3</accession>
<keyword evidence="3" id="KW-0637">Prenyltransferase</keyword>
<evidence type="ECO:0000256" key="2">
    <source>
        <dbReference type="ARBA" id="ARBA00010497"/>
    </source>
</evidence>
<evidence type="ECO:0000313" key="9">
    <source>
        <dbReference type="EMBL" id="WFC94870.1"/>
    </source>
</evidence>
<keyword evidence="6" id="KW-0677">Repeat</keyword>
<name>A0AAF0DVN3_9BASI</name>
<evidence type="ECO:0000259" key="8">
    <source>
        <dbReference type="Pfam" id="PF00432"/>
    </source>
</evidence>
<keyword evidence="7" id="KW-0862">Zinc</keyword>
<keyword evidence="5" id="KW-0479">Metal-binding</keyword>
<evidence type="ECO:0000256" key="7">
    <source>
        <dbReference type="ARBA" id="ARBA00022833"/>
    </source>
</evidence>
<dbReference type="InterPro" id="IPR008930">
    <property type="entry name" value="Terpenoid_cyclase/PrenylTrfase"/>
</dbReference>
<keyword evidence="10" id="KW-1185">Reference proteome</keyword>
<protein>
    <submittedName>
        <fullName evidence="9">Protein geranylgeranyltransferase type I</fullName>
        <ecNumber evidence="9">2.5.1.59</ecNumber>
    </submittedName>
</protein>
<dbReference type="Gene3D" id="1.50.10.20">
    <property type="match status" value="1"/>
</dbReference>
<dbReference type="PANTHER" id="PTHR11774:SF4">
    <property type="entry name" value="GERANYLGERANYL TRANSFERASE TYPE-1 SUBUNIT BETA"/>
    <property type="match status" value="1"/>
</dbReference>
<dbReference type="PANTHER" id="PTHR11774">
    <property type="entry name" value="GERANYLGERANYL TRANSFERASE TYPE BETA SUBUNIT"/>
    <property type="match status" value="1"/>
</dbReference>
<dbReference type="Proteomes" id="UP001216638">
    <property type="component" value="Chromosome 2"/>
</dbReference>
<organism evidence="9 10">
    <name type="scientific">Malassezia brasiliensis</name>
    <dbReference type="NCBI Taxonomy" id="1821822"/>
    <lineage>
        <taxon>Eukaryota</taxon>
        <taxon>Fungi</taxon>
        <taxon>Dikarya</taxon>
        <taxon>Basidiomycota</taxon>
        <taxon>Ustilaginomycotina</taxon>
        <taxon>Malasseziomycetes</taxon>
        <taxon>Malasseziales</taxon>
        <taxon>Malasseziaceae</taxon>
        <taxon>Malassezia</taxon>
    </lineage>
</organism>
<dbReference type="SUPFAM" id="SSF48239">
    <property type="entry name" value="Terpenoid cyclases/Protein prenyltransferases"/>
    <property type="match status" value="1"/>
</dbReference>
<dbReference type="GO" id="GO:0046872">
    <property type="term" value="F:metal ion binding"/>
    <property type="evidence" value="ECO:0007669"/>
    <property type="project" value="UniProtKB-KW"/>
</dbReference>
<dbReference type="Pfam" id="PF00432">
    <property type="entry name" value="Prenyltrans"/>
    <property type="match status" value="1"/>
</dbReference>
<dbReference type="EC" id="2.5.1.59" evidence="9"/>
<dbReference type="GO" id="GO:0004662">
    <property type="term" value="F:CAAX-protein geranylgeranyltransferase activity"/>
    <property type="evidence" value="ECO:0007669"/>
    <property type="project" value="UniProtKB-EC"/>
</dbReference>
<comment type="cofactor">
    <cofactor evidence="1">
        <name>Zn(2+)</name>
        <dbReference type="ChEBI" id="CHEBI:29105"/>
    </cofactor>
</comment>
<sequence length="338" mass="37785">MTAKDAPLAALSVKRHVKFWSLHMSMMQRPYTSADNQRMTLAYFCLGGLDLLQHSEVITEKERMAYIDWIYAQQLPASQGGGFRGSPAGNMGDLPMTYTALLALAILRDDFARLERNAVKMHVRNLQQPDGSFLSTPGWTEHDVRFTYCAFAVAYMLNDWSILDMDRALEYIVRCQNYEGAFAQEPGLESHAGSTYCVVGALTLAQRLDVLNDRTQLERWILSRQVPLSGFQGRVEKTADTCYSFWCGATAMMLGCHAAIDAASDVAYLLSAQSPMGGIAKIPDHPPDVLHSYLSYAALSMHQHDQLPQSELPFRPLDPAINLSQSSLAWLQTHLWQT</sequence>
<evidence type="ECO:0000256" key="1">
    <source>
        <dbReference type="ARBA" id="ARBA00001947"/>
    </source>
</evidence>
<evidence type="ECO:0000256" key="4">
    <source>
        <dbReference type="ARBA" id="ARBA00022679"/>
    </source>
</evidence>
<evidence type="ECO:0000256" key="5">
    <source>
        <dbReference type="ARBA" id="ARBA00022723"/>
    </source>
</evidence>
<reference evidence="9" key="1">
    <citation type="submission" date="2023-03" db="EMBL/GenBank/DDBJ databases">
        <title>Mating type loci evolution in Malassezia.</title>
        <authorList>
            <person name="Coelho M.A."/>
        </authorList>
    </citation>
    <scope>NUCLEOTIDE SEQUENCE</scope>
    <source>
        <strain evidence="9">CBS 14135</strain>
    </source>
</reference>
<dbReference type="InterPro" id="IPR045089">
    <property type="entry name" value="PGGT1B-like"/>
</dbReference>
<dbReference type="EMBL" id="CP119952">
    <property type="protein sequence ID" value="WFC94870.1"/>
    <property type="molecule type" value="Genomic_DNA"/>
</dbReference>
<evidence type="ECO:0000256" key="6">
    <source>
        <dbReference type="ARBA" id="ARBA00022737"/>
    </source>
</evidence>
<dbReference type="InterPro" id="IPR001330">
    <property type="entry name" value="Prenyltrans"/>
</dbReference>
<dbReference type="GO" id="GO:0005953">
    <property type="term" value="C:CAAX-protein geranylgeranyltransferase complex"/>
    <property type="evidence" value="ECO:0007669"/>
    <property type="project" value="TreeGrafter"/>
</dbReference>
<comment type="similarity">
    <text evidence="2">Belongs to the protein prenyltransferase subunit beta family.</text>
</comment>
<gene>
    <name evidence="9" type="primary">CDC43</name>
    <name evidence="9" type="ORF">MBRA1_001508</name>
</gene>
<dbReference type="AlphaFoldDB" id="A0AAF0DVN3"/>
<evidence type="ECO:0000313" key="10">
    <source>
        <dbReference type="Proteomes" id="UP001216638"/>
    </source>
</evidence>
<evidence type="ECO:0000256" key="3">
    <source>
        <dbReference type="ARBA" id="ARBA00022602"/>
    </source>
</evidence>
<proteinExistence type="inferred from homology"/>
<feature type="domain" description="Prenyltransferase alpha-alpha toroid" evidence="8">
    <location>
        <begin position="11"/>
        <end position="322"/>
    </location>
</feature>